<dbReference type="Gene3D" id="3.10.129.10">
    <property type="entry name" value="Hotdog Thioesterase"/>
    <property type="match status" value="1"/>
</dbReference>
<evidence type="ECO:0000313" key="5">
    <source>
        <dbReference type="Proteomes" id="UP000277179"/>
    </source>
</evidence>
<gene>
    <name evidence="4" type="ORF">ALP97_03077</name>
</gene>
<comment type="similarity">
    <text evidence="1">Belongs to the thioesterase PaaI family.</text>
</comment>
<evidence type="ECO:0000256" key="1">
    <source>
        <dbReference type="ARBA" id="ARBA00008324"/>
    </source>
</evidence>
<dbReference type="CDD" id="cd03443">
    <property type="entry name" value="PaaI_thioesterase"/>
    <property type="match status" value="1"/>
</dbReference>
<dbReference type="SUPFAM" id="SSF54637">
    <property type="entry name" value="Thioesterase/thiol ester dehydrase-isomerase"/>
    <property type="match status" value="1"/>
</dbReference>
<sequence length="146" mass="15497">MAKEEPAMITHAVPEGFVSLPRSSPLLDLLGPAYCRGEGLQLEIGLRADNRHANGRGTVHGGVLATLADVGMGYAMAFSSEPPLPLITASMTLDYLGAVQVGEWIVVRLEHHKRGRQMAFATVSLQVGDKVVARANAVFAVPHTNG</sequence>
<proteinExistence type="inferred from homology"/>
<dbReference type="PANTHER" id="PTHR21660:SF1">
    <property type="entry name" value="ACYL-COENZYME A THIOESTERASE 13"/>
    <property type="match status" value="1"/>
</dbReference>
<accession>A0A3M4PU85</accession>
<dbReference type="EMBL" id="RBRL01000460">
    <property type="protein sequence ID" value="RMQ81484.1"/>
    <property type="molecule type" value="Genomic_DNA"/>
</dbReference>
<dbReference type="InterPro" id="IPR029069">
    <property type="entry name" value="HotDog_dom_sf"/>
</dbReference>
<dbReference type="InterPro" id="IPR006683">
    <property type="entry name" value="Thioestr_dom"/>
</dbReference>
<organism evidence="4 5">
    <name type="scientific">Pseudomonas salomonii</name>
    <dbReference type="NCBI Taxonomy" id="191391"/>
    <lineage>
        <taxon>Bacteria</taxon>
        <taxon>Pseudomonadati</taxon>
        <taxon>Pseudomonadota</taxon>
        <taxon>Gammaproteobacteria</taxon>
        <taxon>Pseudomonadales</taxon>
        <taxon>Pseudomonadaceae</taxon>
        <taxon>Pseudomonas</taxon>
    </lineage>
</organism>
<reference evidence="4 5" key="1">
    <citation type="submission" date="2018-08" db="EMBL/GenBank/DDBJ databases">
        <title>Recombination of ecologically and evolutionarily significant loci maintains genetic cohesion in the Pseudomonas syringae species complex.</title>
        <authorList>
            <person name="Dillon M."/>
            <person name="Thakur S."/>
            <person name="Almeida R.N.D."/>
            <person name="Weir B.S."/>
            <person name="Guttman D.S."/>
        </authorList>
    </citation>
    <scope>NUCLEOTIDE SEQUENCE [LARGE SCALE GENOMIC DNA]</scope>
    <source>
        <strain evidence="4 5">ICMP 11288</strain>
    </source>
</reference>
<dbReference type="Proteomes" id="UP000277179">
    <property type="component" value="Unassembled WGS sequence"/>
</dbReference>
<dbReference type="InterPro" id="IPR039298">
    <property type="entry name" value="ACOT13"/>
</dbReference>
<keyword evidence="2" id="KW-0378">Hydrolase</keyword>
<name>A0A3M4PU85_9PSED</name>
<dbReference type="GO" id="GO:0047617">
    <property type="term" value="F:fatty acyl-CoA hydrolase activity"/>
    <property type="evidence" value="ECO:0007669"/>
    <property type="project" value="InterPro"/>
</dbReference>
<evidence type="ECO:0000256" key="2">
    <source>
        <dbReference type="ARBA" id="ARBA00022801"/>
    </source>
</evidence>
<dbReference type="Pfam" id="PF03061">
    <property type="entry name" value="4HBT"/>
    <property type="match status" value="1"/>
</dbReference>
<dbReference type="AlphaFoldDB" id="A0A3M4PU85"/>
<comment type="caution">
    <text evidence="4">The sequence shown here is derived from an EMBL/GenBank/DDBJ whole genome shotgun (WGS) entry which is preliminary data.</text>
</comment>
<evidence type="ECO:0000313" key="4">
    <source>
        <dbReference type="EMBL" id="RMQ81484.1"/>
    </source>
</evidence>
<evidence type="ECO:0000259" key="3">
    <source>
        <dbReference type="Pfam" id="PF03061"/>
    </source>
</evidence>
<dbReference type="PANTHER" id="PTHR21660">
    <property type="entry name" value="THIOESTERASE SUPERFAMILY MEMBER-RELATED"/>
    <property type="match status" value="1"/>
</dbReference>
<protein>
    <recommendedName>
        <fullName evidence="3">Thioesterase domain-containing protein</fullName>
    </recommendedName>
</protein>
<feature type="domain" description="Thioesterase" evidence="3">
    <location>
        <begin position="57"/>
        <end position="129"/>
    </location>
</feature>